<evidence type="ECO:0000259" key="2">
    <source>
        <dbReference type="Pfam" id="PF02954"/>
    </source>
</evidence>
<feature type="domain" description="DNA binding HTH" evidence="2">
    <location>
        <begin position="63"/>
        <end position="100"/>
    </location>
</feature>
<dbReference type="AlphaFoldDB" id="A0A6J5FGD9"/>
<dbReference type="InterPro" id="IPR025944">
    <property type="entry name" value="Sigma_54_int_dom_CS"/>
</dbReference>
<dbReference type="Pfam" id="PF02954">
    <property type="entry name" value="HTH_8"/>
    <property type="match status" value="1"/>
</dbReference>
<dbReference type="GO" id="GO:0043565">
    <property type="term" value="F:sequence-specific DNA binding"/>
    <property type="evidence" value="ECO:0007669"/>
    <property type="project" value="InterPro"/>
</dbReference>
<feature type="compositionally biased region" description="Low complexity" evidence="1">
    <location>
        <begin position="42"/>
        <end position="53"/>
    </location>
</feature>
<dbReference type="EMBL" id="CADIKL010000003">
    <property type="protein sequence ID" value="CAB3779083.1"/>
    <property type="molecule type" value="Genomic_DNA"/>
</dbReference>
<dbReference type="InterPro" id="IPR002197">
    <property type="entry name" value="HTH_Fis"/>
</dbReference>
<sequence>MRFPGNVRELRNLAERVGVTVRQMGSWDASRLRRLLAGSGGVQPAPVEPAQAPIVDRSKGDMAERSRLRTTLDANGWRRKDTGQYLGISRKVLWEEILKYQIFDEEPVTGESE</sequence>
<organism evidence="3 4">
    <name type="scientific">Paraburkholderia caffeinitolerans</name>
    <dbReference type="NCBI Taxonomy" id="1723730"/>
    <lineage>
        <taxon>Bacteria</taxon>
        <taxon>Pseudomonadati</taxon>
        <taxon>Pseudomonadota</taxon>
        <taxon>Betaproteobacteria</taxon>
        <taxon>Burkholderiales</taxon>
        <taxon>Burkholderiaceae</taxon>
        <taxon>Paraburkholderia</taxon>
    </lineage>
</organism>
<dbReference type="Gene3D" id="1.10.10.60">
    <property type="entry name" value="Homeodomain-like"/>
    <property type="match status" value="1"/>
</dbReference>
<proteinExistence type="predicted"/>
<gene>
    <name evidence="3" type="ORF">LMG28688_00712</name>
</gene>
<evidence type="ECO:0000313" key="4">
    <source>
        <dbReference type="Proteomes" id="UP000494119"/>
    </source>
</evidence>
<reference evidence="3 4" key="1">
    <citation type="submission" date="2020-04" db="EMBL/GenBank/DDBJ databases">
        <authorList>
            <person name="De Canck E."/>
        </authorList>
    </citation>
    <scope>NUCLEOTIDE SEQUENCE [LARGE SCALE GENOMIC DNA]</scope>
    <source>
        <strain evidence="3 4">LMG 28688</strain>
    </source>
</reference>
<name>A0A6J5FGD9_9BURK</name>
<dbReference type="Proteomes" id="UP000494119">
    <property type="component" value="Unassembled WGS sequence"/>
</dbReference>
<accession>A0A6J5FGD9</accession>
<protein>
    <recommendedName>
        <fullName evidence="2">DNA binding HTH domain-containing protein</fullName>
    </recommendedName>
</protein>
<feature type="region of interest" description="Disordered" evidence="1">
    <location>
        <begin position="39"/>
        <end position="62"/>
    </location>
</feature>
<evidence type="ECO:0000256" key="1">
    <source>
        <dbReference type="SAM" id="MobiDB-lite"/>
    </source>
</evidence>
<dbReference type="PROSITE" id="PS00688">
    <property type="entry name" value="SIGMA54_INTERACT_3"/>
    <property type="match status" value="1"/>
</dbReference>
<evidence type="ECO:0000313" key="3">
    <source>
        <dbReference type="EMBL" id="CAB3779083.1"/>
    </source>
</evidence>
<keyword evidence="4" id="KW-1185">Reference proteome</keyword>